<evidence type="ECO:0000259" key="1">
    <source>
        <dbReference type="Pfam" id="PF07589"/>
    </source>
</evidence>
<sequence>MHRAVVIAAAMAVLVAGGVEAAASVMSITYASIAPSVDVVEYNSVEDRNTDDNGTEPIASEWTSAQHRIWGQNFRHDAADFWLDSITLKLNNGGEGTANVEGVSFNMKVFSLDDINDATPNSILLNAIGTMPASIPTEIGYVTFDFAVADHVFMAAGQQYGFTVDFAAQGPTNITWFREAWNNSNYPNGLELLSRDGGASWNTVTDSMAFWVVEGEIPEPATLSLLALGGLAIIRRRKN</sequence>
<dbReference type="Pfam" id="PF07589">
    <property type="entry name" value="PEP-CTERM"/>
    <property type="match status" value="1"/>
</dbReference>
<dbReference type="AlphaFoldDB" id="A0A0F9VUE9"/>
<evidence type="ECO:0000313" key="2">
    <source>
        <dbReference type="EMBL" id="KKO03563.1"/>
    </source>
</evidence>
<feature type="domain" description="Ice-binding protein C-terminal" evidence="1">
    <location>
        <begin position="217"/>
        <end position="238"/>
    </location>
</feature>
<accession>A0A0F9VUE9</accession>
<dbReference type="EMBL" id="LAZR01000026">
    <property type="protein sequence ID" value="KKO03563.1"/>
    <property type="molecule type" value="Genomic_DNA"/>
</dbReference>
<reference evidence="2" key="1">
    <citation type="journal article" date="2015" name="Nature">
        <title>Complex archaea that bridge the gap between prokaryotes and eukaryotes.</title>
        <authorList>
            <person name="Spang A."/>
            <person name="Saw J.H."/>
            <person name="Jorgensen S.L."/>
            <person name="Zaremba-Niedzwiedzka K."/>
            <person name="Martijn J."/>
            <person name="Lind A.E."/>
            <person name="van Eijk R."/>
            <person name="Schleper C."/>
            <person name="Guy L."/>
            <person name="Ettema T.J."/>
        </authorList>
    </citation>
    <scope>NUCLEOTIDE SEQUENCE</scope>
</reference>
<protein>
    <recommendedName>
        <fullName evidence="1">Ice-binding protein C-terminal domain-containing protein</fullName>
    </recommendedName>
</protein>
<gene>
    <name evidence="2" type="ORF">LCGC14_0094890</name>
</gene>
<organism evidence="2">
    <name type="scientific">marine sediment metagenome</name>
    <dbReference type="NCBI Taxonomy" id="412755"/>
    <lineage>
        <taxon>unclassified sequences</taxon>
        <taxon>metagenomes</taxon>
        <taxon>ecological metagenomes</taxon>
    </lineage>
</organism>
<name>A0A0F9VUE9_9ZZZZ</name>
<comment type="caution">
    <text evidence="2">The sequence shown here is derived from an EMBL/GenBank/DDBJ whole genome shotgun (WGS) entry which is preliminary data.</text>
</comment>
<dbReference type="NCBIfam" id="TIGR02595">
    <property type="entry name" value="PEP_CTERM"/>
    <property type="match status" value="1"/>
</dbReference>
<proteinExistence type="predicted"/>
<dbReference type="InterPro" id="IPR013424">
    <property type="entry name" value="Ice-binding_C"/>
</dbReference>